<dbReference type="AlphaFoldDB" id="A0AAD5D6Z0"/>
<reference evidence="1" key="1">
    <citation type="submission" date="2022-06" db="EMBL/GenBank/DDBJ databases">
        <title>Uncovering the hologenomic basis of an extraordinary plant invasion.</title>
        <authorList>
            <person name="Bieker V.C."/>
            <person name="Martin M.D."/>
            <person name="Gilbert T."/>
            <person name="Hodgins K."/>
            <person name="Battlay P."/>
            <person name="Petersen B."/>
            <person name="Wilson J."/>
        </authorList>
    </citation>
    <scope>NUCLEOTIDE SEQUENCE</scope>
    <source>
        <strain evidence="1">AA19_3_7</strain>
        <tissue evidence="1">Leaf</tissue>
    </source>
</reference>
<comment type="caution">
    <text evidence="1">The sequence shown here is derived from an EMBL/GenBank/DDBJ whole genome shotgun (WGS) entry which is preliminary data.</text>
</comment>
<protein>
    <submittedName>
        <fullName evidence="1">Uncharacterized protein</fullName>
    </submittedName>
</protein>
<organism evidence="1 2">
    <name type="scientific">Ambrosia artemisiifolia</name>
    <name type="common">Common ragweed</name>
    <dbReference type="NCBI Taxonomy" id="4212"/>
    <lineage>
        <taxon>Eukaryota</taxon>
        <taxon>Viridiplantae</taxon>
        <taxon>Streptophyta</taxon>
        <taxon>Embryophyta</taxon>
        <taxon>Tracheophyta</taxon>
        <taxon>Spermatophyta</taxon>
        <taxon>Magnoliopsida</taxon>
        <taxon>eudicotyledons</taxon>
        <taxon>Gunneridae</taxon>
        <taxon>Pentapetalae</taxon>
        <taxon>asterids</taxon>
        <taxon>campanulids</taxon>
        <taxon>Asterales</taxon>
        <taxon>Asteraceae</taxon>
        <taxon>Asteroideae</taxon>
        <taxon>Heliantheae alliance</taxon>
        <taxon>Heliantheae</taxon>
        <taxon>Ambrosia</taxon>
    </lineage>
</organism>
<dbReference type="EMBL" id="JAMZMK010005634">
    <property type="protein sequence ID" value="KAI7752705.1"/>
    <property type="molecule type" value="Genomic_DNA"/>
</dbReference>
<gene>
    <name evidence="1" type="ORF">M8C21_023429</name>
</gene>
<evidence type="ECO:0000313" key="1">
    <source>
        <dbReference type="EMBL" id="KAI7752705.1"/>
    </source>
</evidence>
<name>A0AAD5D6Z0_AMBAR</name>
<keyword evidence="2" id="KW-1185">Reference proteome</keyword>
<proteinExistence type="predicted"/>
<sequence>MLAIPHAFDLLIEDCRFHHSTTLGYVSNQFHLRCLVIFLSDLCNISDLCWEFISDSGCGWKAMMMTQGLLKSQEAGRNVNGFLITWDSKWLLIRNVSDLLYKMLQKVEANERAEGFCESVKIKLPLMMTLEQEYRYRFLLGSPYFEKKLEMDEEYQGNVEVTGEDYSAQPIESKGISSLF</sequence>
<dbReference type="Proteomes" id="UP001206925">
    <property type="component" value="Unassembled WGS sequence"/>
</dbReference>
<accession>A0AAD5D6Z0</accession>
<evidence type="ECO:0000313" key="2">
    <source>
        <dbReference type="Proteomes" id="UP001206925"/>
    </source>
</evidence>